<name>A0A6S7BJW7_9BURK</name>
<dbReference type="EMBL" id="CADIKM010000051">
    <property type="protein sequence ID" value="CAB3802977.1"/>
    <property type="molecule type" value="Genomic_DNA"/>
</dbReference>
<reference evidence="1 2" key="1">
    <citation type="submission" date="2020-04" db="EMBL/GenBank/DDBJ databases">
        <authorList>
            <person name="De Canck E."/>
        </authorList>
    </citation>
    <scope>NUCLEOTIDE SEQUENCE [LARGE SCALE GENOMIC DNA]</scope>
    <source>
        <strain evidence="1 2">LMG 28138</strain>
    </source>
</reference>
<gene>
    <name evidence="1" type="ORF">LMG28138_05276</name>
</gene>
<dbReference type="Proteomes" id="UP000494115">
    <property type="component" value="Unassembled WGS sequence"/>
</dbReference>
<evidence type="ECO:0000313" key="2">
    <source>
        <dbReference type="Proteomes" id="UP000494115"/>
    </source>
</evidence>
<organism evidence="1 2">
    <name type="scientific">Pararobbsia alpina</name>
    <dbReference type="NCBI Taxonomy" id="621374"/>
    <lineage>
        <taxon>Bacteria</taxon>
        <taxon>Pseudomonadati</taxon>
        <taxon>Pseudomonadota</taxon>
        <taxon>Betaproteobacteria</taxon>
        <taxon>Burkholderiales</taxon>
        <taxon>Burkholderiaceae</taxon>
        <taxon>Pararobbsia</taxon>
    </lineage>
</organism>
<evidence type="ECO:0000313" key="1">
    <source>
        <dbReference type="EMBL" id="CAB3802977.1"/>
    </source>
</evidence>
<proteinExistence type="predicted"/>
<dbReference type="AlphaFoldDB" id="A0A6S7BJW7"/>
<accession>A0A6S7BJW7</accession>
<sequence length="30" mass="3236">MNKSSHNMAAKLVLCIALMTMLTAWGDGLN</sequence>
<protein>
    <submittedName>
        <fullName evidence="1">Uncharacterized protein</fullName>
    </submittedName>
</protein>
<keyword evidence="2" id="KW-1185">Reference proteome</keyword>